<name>A0A0A9AAG1_ARUDO</name>
<accession>A0A0A9AAG1</accession>
<evidence type="ECO:0000313" key="1">
    <source>
        <dbReference type="EMBL" id="JAD48634.1"/>
    </source>
</evidence>
<proteinExistence type="predicted"/>
<protein>
    <submittedName>
        <fullName evidence="1">Uncharacterized protein</fullName>
    </submittedName>
</protein>
<dbReference type="AlphaFoldDB" id="A0A0A9AAG1"/>
<organism evidence="1">
    <name type="scientific">Arundo donax</name>
    <name type="common">Giant reed</name>
    <name type="synonym">Donax arundinaceus</name>
    <dbReference type="NCBI Taxonomy" id="35708"/>
    <lineage>
        <taxon>Eukaryota</taxon>
        <taxon>Viridiplantae</taxon>
        <taxon>Streptophyta</taxon>
        <taxon>Embryophyta</taxon>
        <taxon>Tracheophyta</taxon>
        <taxon>Spermatophyta</taxon>
        <taxon>Magnoliopsida</taxon>
        <taxon>Liliopsida</taxon>
        <taxon>Poales</taxon>
        <taxon>Poaceae</taxon>
        <taxon>PACMAD clade</taxon>
        <taxon>Arundinoideae</taxon>
        <taxon>Arundineae</taxon>
        <taxon>Arundo</taxon>
    </lineage>
</organism>
<dbReference type="EMBL" id="GBRH01249261">
    <property type="protein sequence ID" value="JAD48634.1"/>
    <property type="molecule type" value="Transcribed_RNA"/>
</dbReference>
<reference evidence="1" key="2">
    <citation type="journal article" date="2015" name="Data Brief">
        <title>Shoot transcriptome of the giant reed, Arundo donax.</title>
        <authorList>
            <person name="Barrero R.A."/>
            <person name="Guerrero F.D."/>
            <person name="Moolhuijzen P."/>
            <person name="Goolsby J.A."/>
            <person name="Tidwell J."/>
            <person name="Bellgard S.E."/>
            <person name="Bellgard M.I."/>
        </authorList>
    </citation>
    <scope>NUCLEOTIDE SEQUENCE</scope>
    <source>
        <tissue evidence="1">Shoot tissue taken approximately 20 cm above the soil surface</tissue>
    </source>
</reference>
<reference evidence="1" key="1">
    <citation type="submission" date="2014-09" db="EMBL/GenBank/DDBJ databases">
        <authorList>
            <person name="Magalhaes I.L.F."/>
            <person name="Oliveira U."/>
            <person name="Santos F.R."/>
            <person name="Vidigal T.H.D.A."/>
            <person name="Brescovit A.D."/>
            <person name="Santos A.J."/>
        </authorList>
    </citation>
    <scope>NUCLEOTIDE SEQUENCE</scope>
    <source>
        <tissue evidence="1">Shoot tissue taken approximately 20 cm above the soil surface</tissue>
    </source>
</reference>
<sequence>MMNNFQWDNCTSAPVLESNFIFALVF</sequence>